<sequence>MFFIVKNGFTLLELIVCVAIICVISSYALPAFQRHQAMQEMQLTAKKIQTFSRQAKNFASIQNSNIVICPSENFTQCQPSKWSTGFVVFVDNNKNRQIDSTESILHQEKLNLKYSTLDWHGTLSIPSLTFQATTGMPIGSNGSFFHCSLIDLPHQKIIMSKMGHVRLENINSC</sequence>
<evidence type="ECO:0000313" key="13">
    <source>
        <dbReference type="EMBL" id="RKG49809.1"/>
    </source>
</evidence>
<evidence type="ECO:0000256" key="3">
    <source>
        <dbReference type="ARBA" id="ARBA00022475"/>
    </source>
</evidence>
<keyword evidence="5" id="KW-0997">Cell inner membrane</keyword>
<dbReference type="NCBIfam" id="TIGR02532">
    <property type="entry name" value="IV_pilin_GFxxxE"/>
    <property type="match status" value="1"/>
</dbReference>
<dbReference type="GO" id="GO:0015627">
    <property type="term" value="C:type II protein secretion system complex"/>
    <property type="evidence" value="ECO:0007669"/>
    <property type="project" value="InterPro"/>
</dbReference>
<dbReference type="InterPro" id="IPR012902">
    <property type="entry name" value="N_methyl_site"/>
</dbReference>
<name>A0A3A8FUC7_9GAMM</name>
<comment type="subcellular location">
    <subcellularLocation>
        <location evidence="1">Cell inner membrane</location>
        <topology evidence="1">Single-pass membrane protein</topology>
    </subcellularLocation>
</comment>
<dbReference type="EMBL" id="RAXZ01000022">
    <property type="protein sequence ID" value="RKG49809.1"/>
    <property type="molecule type" value="Genomic_DNA"/>
</dbReference>
<accession>A0A3A8FUC7</accession>
<dbReference type="Pfam" id="PF07963">
    <property type="entry name" value="N_methyl"/>
    <property type="match status" value="1"/>
</dbReference>
<evidence type="ECO:0000256" key="7">
    <source>
        <dbReference type="ARBA" id="ARBA00022989"/>
    </source>
</evidence>
<keyword evidence="4" id="KW-0488">Methylation</keyword>
<dbReference type="SUPFAM" id="SSF54523">
    <property type="entry name" value="Pili subunits"/>
    <property type="match status" value="1"/>
</dbReference>
<organism evidence="13 14">
    <name type="scientific">Acinetobacter cumulans</name>
    <dbReference type="NCBI Taxonomy" id="2136182"/>
    <lineage>
        <taxon>Bacteria</taxon>
        <taxon>Pseudomonadati</taxon>
        <taxon>Pseudomonadota</taxon>
        <taxon>Gammaproteobacteria</taxon>
        <taxon>Moraxellales</taxon>
        <taxon>Moraxellaceae</taxon>
        <taxon>Acinetobacter</taxon>
    </lineage>
</organism>
<dbReference type="RefSeq" id="WP_120368009.1">
    <property type="nucleotide sequence ID" value="NZ_RAXZ01000022.1"/>
</dbReference>
<dbReference type="Gene3D" id="3.55.40.10">
    <property type="entry name" value="minor pseudopilin epsh domain"/>
    <property type="match status" value="1"/>
</dbReference>
<proteinExistence type="inferred from homology"/>
<dbReference type="InterPro" id="IPR022346">
    <property type="entry name" value="T2SS_GspH"/>
</dbReference>
<evidence type="ECO:0000256" key="8">
    <source>
        <dbReference type="ARBA" id="ARBA00023136"/>
    </source>
</evidence>
<dbReference type="Proteomes" id="UP000281084">
    <property type="component" value="Unassembled WGS sequence"/>
</dbReference>
<dbReference type="GO" id="GO:0005886">
    <property type="term" value="C:plasma membrane"/>
    <property type="evidence" value="ECO:0007669"/>
    <property type="project" value="UniProtKB-SubCell"/>
</dbReference>
<reference evidence="13 14" key="1">
    <citation type="submission" date="2018-09" db="EMBL/GenBank/DDBJ databases">
        <title>The draft genome of Acinetobacter spp. strains.</title>
        <authorList>
            <person name="Qin J."/>
            <person name="Feng Y."/>
            <person name="Zong Z."/>
        </authorList>
    </citation>
    <scope>NUCLEOTIDE SEQUENCE [LARGE SCALE GENOMIC DNA]</scope>
    <source>
        <strain evidence="13 14">WCHAc060002</strain>
    </source>
</reference>
<feature type="transmembrane region" description="Helical" evidence="11">
    <location>
        <begin position="12"/>
        <end position="32"/>
    </location>
</feature>
<evidence type="ECO:0000256" key="1">
    <source>
        <dbReference type="ARBA" id="ARBA00004377"/>
    </source>
</evidence>
<evidence type="ECO:0000256" key="2">
    <source>
        <dbReference type="ARBA" id="ARBA00021549"/>
    </source>
</evidence>
<dbReference type="GO" id="GO:0015628">
    <property type="term" value="P:protein secretion by the type II secretion system"/>
    <property type="evidence" value="ECO:0007669"/>
    <property type="project" value="InterPro"/>
</dbReference>
<evidence type="ECO:0000256" key="4">
    <source>
        <dbReference type="ARBA" id="ARBA00022481"/>
    </source>
</evidence>
<dbReference type="AlphaFoldDB" id="A0A3A8FUC7"/>
<dbReference type="InterPro" id="IPR045584">
    <property type="entry name" value="Pilin-like"/>
</dbReference>
<evidence type="ECO:0000256" key="5">
    <source>
        <dbReference type="ARBA" id="ARBA00022519"/>
    </source>
</evidence>
<keyword evidence="6 11" id="KW-0812">Transmembrane</keyword>
<gene>
    <name evidence="13" type="ORF">D7V64_13335</name>
</gene>
<evidence type="ECO:0000256" key="9">
    <source>
        <dbReference type="ARBA" id="ARBA00025772"/>
    </source>
</evidence>
<evidence type="ECO:0000256" key="11">
    <source>
        <dbReference type="SAM" id="Phobius"/>
    </source>
</evidence>
<protein>
    <recommendedName>
        <fullName evidence="2">Type II secretion system protein H</fullName>
    </recommendedName>
    <alternativeName>
        <fullName evidence="10">General secretion pathway protein H</fullName>
    </alternativeName>
</protein>
<keyword evidence="7 11" id="KW-1133">Transmembrane helix</keyword>
<evidence type="ECO:0000313" key="14">
    <source>
        <dbReference type="Proteomes" id="UP000281084"/>
    </source>
</evidence>
<keyword evidence="8 11" id="KW-0472">Membrane</keyword>
<feature type="domain" description="General secretion pathway GspH" evidence="12">
    <location>
        <begin position="45"/>
        <end position="148"/>
    </location>
</feature>
<dbReference type="Pfam" id="PF12019">
    <property type="entry name" value="GspH"/>
    <property type="match status" value="1"/>
</dbReference>
<comment type="similarity">
    <text evidence="9">Belongs to the GSP H family.</text>
</comment>
<evidence type="ECO:0000256" key="6">
    <source>
        <dbReference type="ARBA" id="ARBA00022692"/>
    </source>
</evidence>
<evidence type="ECO:0000256" key="10">
    <source>
        <dbReference type="ARBA" id="ARBA00030775"/>
    </source>
</evidence>
<evidence type="ECO:0000259" key="12">
    <source>
        <dbReference type="Pfam" id="PF12019"/>
    </source>
</evidence>
<comment type="caution">
    <text evidence="13">The sequence shown here is derived from an EMBL/GenBank/DDBJ whole genome shotgun (WGS) entry which is preliminary data.</text>
</comment>
<keyword evidence="3" id="KW-1003">Cell membrane</keyword>